<dbReference type="InterPro" id="IPR001182">
    <property type="entry name" value="FtsW/RodA"/>
</dbReference>
<organism evidence="7 8">
    <name type="scientific">Clostridium ganghwense</name>
    <dbReference type="NCBI Taxonomy" id="312089"/>
    <lineage>
        <taxon>Bacteria</taxon>
        <taxon>Bacillati</taxon>
        <taxon>Bacillota</taxon>
        <taxon>Clostridia</taxon>
        <taxon>Eubacteriales</taxon>
        <taxon>Clostridiaceae</taxon>
        <taxon>Clostridium</taxon>
    </lineage>
</organism>
<evidence type="ECO:0000313" key="7">
    <source>
        <dbReference type="EMBL" id="MCY6371269.1"/>
    </source>
</evidence>
<feature type="transmembrane region" description="Helical" evidence="6">
    <location>
        <begin position="92"/>
        <end position="111"/>
    </location>
</feature>
<keyword evidence="5 6" id="KW-0472">Membrane</keyword>
<reference evidence="7" key="1">
    <citation type="submission" date="2022-12" db="EMBL/GenBank/DDBJ databases">
        <authorList>
            <person name="Wang J."/>
        </authorList>
    </citation>
    <scope>NUCLEOTIDE SEQUENCE</scope>
    <source>
        <strain evidence="7">HY-42-06</strain>
    </source>
</reference>
<feature type="transmembrane region" description="Helical" evidence="6">
    <location>
        <begin position="37"/>
        <end position="55"/>
    </location>
</feature>
<dbReference type="Pfam" id="PF01098">
    <property type="entry name" value="FTSW_RODA_SPOVE"/>
    <property type="match status" value="1"/>
</dbReference>
<evidence type="ECO:0000256" key="1">
    <source>
        <dbReference type="ARBA" id="ARBA00004141"/>
    </source>
</evidence>
<feature type="transmembrane region" description="Helical" evidence="6">
    <location>
        <begin position="67"/>
        <end position="86"/>
    </location>
</feature>
<feature type="transmembrane region" description="Helical" evidence="6">
    <location>
        <begin position="302"/>
        <end position="329"/>
    </location>
</feature>
<feature type="transmembrane region" description="Helical" evidence="6">
    <location>
        <begin position="123"/>
        <end position="140"/>
    </location>
</feature>
<keyword evidence="2 6" id="KW-0812">Transmembrane</keyword>
<feature type="transmembrane region" description="Helical" evidence="6">
    <location>
        <begin position="188"/>
        <end position="221"/>
    </location>
</feature>
<keyword evidence="4 6" id="KW-1133">Transmembrane helix</keyword>
<name>A0ABT4CQE2_9CLOT</name>
<feature type="transmembrane region" description="Helical" evidence="6">
    <location>
        <begin position="267"/>
        <end position="290"/>
    </location>
</feature>
<comment type="caution">
    <text evidence="7">The sequence shown here is derived from an EMBL/GenBank/DDBJ whole genome shotgun (WGS) entry which is preliminary data.</text>
</comment>
<proteinExistence type="predicted"/>
<keyword evidence="3" id="KW-0133">Cell shape</keyword>
<feature type="transmembrane region" description="Helical" evidence="6">
    <location>
        <begin position="227"/>
        <end position="246"/>
    </location>
</feature>
<gene>
    <name evidence="7" type="ORF">OXH55_11535</name>
</gene>
<sequence length="406" mass="45214">MNSNREEKKLLTYTYIFCLICFLNLSILHWTKQGLDKTAIVVAVVVCGLITYAHFIIRKFFPDGDKYIQIFACILTVIGLVILYRINAVYAIKQVIWFVVGITGFIILVVLLPDLKSFAKWKYFYLVCTVILMAMGTLFGKEKYGAKNWIYIGEYGFQPSEFAKLFLVAYLAAALKKYTQNKDLIEPAIVVMISLGFMVLQKDLGSALIFFGISVTMLYIATSKVKYVATCFGLFAAGSVISYKLFSHVRLRFLIWKDVWKYANDKGYQIVQSLIAIASGGLFGTGLGLGHPEFVPVNSTDFIFAVLCEEMGGLMGFAVIILYFLLFYRCMRAAVYTDDKFSALVAVGYSSMIATQVLVIIGGVINLIPLTGITMPLISYGGSSMITTFFALGILQKISEEATSVE</sequence>
<feature type="transmembrane region" description="Helical" evidence="6">
    <location>
        <begin position="341"/>
        <end position="365"/>
    </location>
</feature>
<dbReference type="PANTHER" id="PTHR30474">
    <property type="entry name" value="CELL CYCLE PROTEIN"/>
    <property type="match status" value="1"/>
</dbReference>
<evidence type="ECO:0000256" key="2">
    <source>
        <dbReference type="ARBA" id="ARBA00022692"/>
    </source>
</evidence>
<feature type="transmembrane region" description="Helical" evidence="6">
    <location>
        <begin position="12"/>
        <end position="31"/>
    </location>
</feature>
<dbReference type="EMBL" id="JAPQES010000004">
    <property type="protein sequence ID" value="MCY6371269.1"/>
    <property type="molecule type" value="Genomic_DNA"/>
</dbReference>
<comment type="subcellular location">
    <subcellularLocation>
        <location evidence="1">Membrane</location>
        <topology evidence="1">Multi-pass membrane protein</topology>
    </subcellularLocation>
</comment>
<feature type="transmembrane region" description="Helical" evidence="6">
    <location>
        <begin position="377"/>
        <end position="395"/>
    </location>
</feature>
<dbReference type="RefSeq" id="WP_268050139.1">
    <property type="nucleotide sequence ID" value="NZ_JAPQES010000004.1"/>
</dbReference>
<protein>
    <submittedName>
        <fullName evidence="7">FtsW/RodA/SpoVE family cell cycle protein</fullName>
    </submittedName>
</protein>
<evidence type="ECO:0000256" key="6">
    <source>
        <dbReference type="SAM" id="Phobius"/>
    </source>
</evidence>
<evidence type="ECO:0000313" key="8">
    <source>
        <dbReference type="Proteomes" id="UP001079657"/>
    </source>
</evidence>
<evidence type="ECO:0000256" key="4">
    <source>
        <dbReference type="ARBA" id="ARBA00022989"/>
    </source>
</evidence>
<evidence type="ECO:0000256" key="5">
    <source>
        <dbReference type="ARBA" id="ARBA00023136"/>
    </source>
</evidence>
<dbReference type="Proteomes" id="UP001079657">
    <property type="component" value="Unassembled WGS sequence"/>
</dbReference>
<keyword evidence="8" id="KW-1185">Reference proteome</keyword>
<evidence type="ECO:0000256" key="3">
    <source>
        <dbReference type="ARBA" id="ARBA00022960"/>
    </source>
</evidence>
<accession>A0ABT4CQE2</accession>
<dbReference type="PANTHER" id="PTHR30474:SF3">
    <property type="entry name" value="PEPTIDOGLYCAN GLYCOSYLTRANSFERASE RODA"/>
    <property type="match status" value="1"/>
</dbReference>